<reference evidence="2 3" key="1">
    <citation type="journal article" date="2017" name="J. Fish Dis.">
        <title>Comparative assessment of Vibrio virulence in marine fish larvae.</title>
        <authorList>
            <person name="Ronneseth A."/>
            <person name="Castillo D."/>
            <person name="D'Alvise P."/>
            <person name="Tonnesen O."/>
            <person name="Haugland G."/>
            <person name="Grotkjaer T."/>
            <person name="Engell-Sorensen K."/>
            <person name="Norremark L."/>
            <person name="Bergh O."/>
            <person name="Wergeland H.I."/>
            <person name="Gram L."/>
        </authorList>
    </citation>
    <scope>NUCLEOTIDE SEQUENCE [LARGE SCALE GENOMIC DNA]</scope>
    <source>
        <strain evidence="2 3">90-11-286</strain>
    </source>
</reference>
<comment type="caution">
    <text evidence="2">The sequence shown here is derived from an EMBL/GenBank/DDBJ whole genome shotgun (WGS) entry which is preliminary data.</text>
</comment>
<dbReference type="EMBL" id="JAHGUI010000065">
    <property type="protein sequence ID" value="MBT2920131.1"/>
    <property type="molecule type" value="Genomic_DNA"/>
</dbReference>
<gene>
    <name evidence="2" type="ORF">PL14_15760</name>
</gene>
<organism evidence="2 3">
    <name type="scientific">Vibrio anguillarum</name>
    <name type="common">Listonella anguillarum</name>
    <dbReference type="NCBI Taxonomy" id="55601"/>
    <lineage>
        <taxon>Bacteria</taxon>
        <taxon>Pseudomonadati</taxon>
        <taxon>Pseudomonadota</taxon>
        <taxon>Gammaproteobacteria</taxon>
        <taxon>Vibrionales</taxon>
        <taxon>Vibrionaceae</taxon>
        <taxon>Vibrio</taxon>
    </lineage>
</organism>
<accession>A0ABD4QY39</accession>
<evidence type="ECO:0000256" key="1">
    <source>
        <dbReference type="SAM" id="MobiDB-lite"/>
    </source>
</evidence>
<feature type="region of interest" description="Disordered" evidence="1">
    <location>
        <begin position="22"/>
        <end position="47"/>
    </location>
</feature>
<evidence type="ECO:0000313" key="3">
    <source>
        <dbReference type="Proteomes" id="UP000078309"/>
    </source>
</evidence>
<dbReference type="Proteomes" id="UP000078309">
    <property type="component" value="Unassembled WGS sequence"/>
</dbReference>
<dbReference type="AlphaFoldDB" id="A0ABD4QY39"/>
<proteinExistence type="predicted"/>
<dbReference type="RefSeq" id="WP_017044284.1">
    <property type="nucleotide sequence ID" value="NZ_CP022102.1"/>
</dbReference>
<sequence>MKRFLPSSVMLTPFVVKHYDQQDSAQLEDEHHKEPCDNATKENEESS</sequence>
<evidence type="ECO:0000313" key="2">
    <source>
        <dbReference type="EMBL" id="MBT2920131.1"/>
    </source>
</evidence>
<protein>
    <submittedName>
        <fullName evidence="2">Uncharacterized protein</fullName>
    </submittedName>
</protein>
<feature type="compositionally biased region" description="Basic and acidic residues" evidence="1">
    <location>
        <begin position="28"/>
        <end position="47"/>
    </location>
</feature>
<name>A0ABD4QY39_VIBAN</name>